<evidence type="ECO:0000313" key="2">
    <source>
        <dbReference type="EMBL" id="XBC47525.1"/>
    </source>
</evidence>
<organism evidence="2">
    <name type="scientific">Dolosigranulum savutiense</name>
    <dbReference type="NCBI Taxonomy" id="3110288"/>
    <lineage>
        <taxon>Bacteria</taxon>
        <taxon>Bacillati</taxon>
        <taxon>Bacillota</taxon>
        <taxon>Bacilli</taxon>
        <taxon>Lactobacillales</taxon>
        <taxon>Carnobacteriaceae</taxon>
        <taxon>Dolosigranulum</taxon>
    </lineage>
</organism>
<dbReference type="PROSITE" id="PS51257">
    <property type="entry name" value="PROKAR_LIPOPROTEIN"/>
    <property type="match status" value="1"/>
</dbReference>
<dbReference type="InterPro" id="IPR050490">
    <property type="entry name" value="Bact_solute-bd_prot1"/>
</dbReference>
<name>A0AB74TTZ5_9LACT</name>
<protein>
    <submittedName>
        <fullName evidence="2">ABC transporter substrate-binding protein</fullName>
    </submittedName>
</protein>
<gene>
    <name evidence="3" type="ORF">VUQ07_06485</name>
    <name evidence="2" type="ORF">VUQ09_08160</name>
</gene>
<keyword evidence="1" id="KW-0732">Signal</keyword>
<evidence type="ECO:0000313" key="3">
    <source>
        <dbReference type="EMBL" id="XBC50887.1"/>
    </source>
</evidence>
<evidence type="ECO:0000256" key="1">
    <source>
        <dbReference type="SAM" id="SignalP"/>
    </source>
</evidence>
<dbReference type="AlphaFoldDB" id="A0AB74TTZ5"/>
<reference evidence="2" key="1">
    <citation type="submission" date="2023-12" db="EMBL/GenBank/DDBJ databases">
        <title>Dolosigranulum savutii sp. nov. isolated from human upper respiratory samples collected in Botswana.</title>
        <authorList>
            <person name="Kelly M.S."/>
        </authorList>
    </citation>
    <scope>NUCLEOTIDE SEQUENCE</scope>
    <source>
        <strain evidence="3">MSK211</strain>
        <strain evidence="2">MSK312</strain>
    </source>
</reference>
<dbReference type="Gene3D" id="3.40.190.10">
    <property type="entry name" value="Periplasmic binding protein-like II"/>
    <property type="match status" value="2"/>
</dbReference>
<dbReference type="EMBL" id="CP142436">
    <property type="protein sequence ID" value="XBC50887.1"/>
    <property type="molecule type" value="Genomic_DNA"/>
</dbReference>
<accession>A0AB74TTZ5</accession>
<dbReference type="InterPro" id="IPR006059">
    <property type="entry name" value="SBP"/>
</dbReference>
<dbReference type="Pfam" id="PF01547">
    <property type="entry name" value="SBP_bac_1"/>
    <property type="match status" value="1"/>
</dbReference>
<sequence>MKMKMLAALGISTALVLGACGNGEESSGGGEQASSSQVLEFHHGYHQSAEEWPVAQVMRDLYDDFAEQHADGNIEFKATPVSGELSDVMNNRVASGEFPDVIDLAGGAVSLAAIEQDLVLDLKPYIDENNLESKVGLNYSQNEVDGSIYTVHEQLFTMGLWYNDAIFDEANAAKPEEWNDWETFQQAMSDVRELDGIYAFGAGEPAIRLLNTALAETDEGRQLLSEPLTNEGIESEAFTKALKTVMELVKENGSEYAGGNADEYSGDFLQEKSSVFFNGVWASGSMAENPSFRPGLYPGNVAITSSGGGITISNNLSEEQKALALEFLEYMTSDEVQEVIFKEVGANPSNEDIDIKALASEGDETAQLLGEALIQVQEADHQVQTISDAWGGDIHDALINALTESAGAADIDTKVEETKSVLLGLIN</sequence>
<dbReference type="EMBL" id="CP142434">
    <property type="protein sequence ID" value="XBC47525.1"/>
    <property type="molecule type" value="Genomic_DNA"/>
</dbReference>
<proteinExistence type="predicted"/>
<dbReference type="PANTHER" id="PTHR43649:SF12">
    <property type="entry name" value="DIACETYLCHITOBIOSE BINDING PROTEIN DASA"/>
    <property type="match status" value="1"/>
</dbReference>
<dbReference type="RefSeq" id="WP_347297666.1">
    <property type="nucleotide sequence ID" value="NZ_CP142434.1"/>
</dbReference>
<dbReference type="PANTHER" id="PTHR43649">
    <property type="entry name" value="ARABINOSE-BINDING PROTEIN-RELATED"/>
    <property type="match status" value="1"/>
</dbReference>
<dbReference type="SUPFAM" id="SSF53850">
    <property type="entry name" value="Periplasmic binding protein-like II"/>
    <property type="match status" value="1"/>
</dbReference>
<feature type="signal peptide" evidence="1">
    <location>
        <begin position="1"/>
        <end position="19"/>
    </location>
</feature>
<feature type="chain" id="PRO_5044479752" evidence="1">
    <location>
        <begin position="20"/>
        <end position="427"/>
    </location>
</feature>